<accession>A0A084VSC4</accession>
<reference evidence="3" key="2">
    <citation type="submission" date="2020-05" db="UniProtKB">
        <authorList>
            <consortium name="EnsemblMetazoa"/>
        </authorList>
    </citation>
    <scope>IDENTIFICATION</scope>
</reference>
<dbReference type="VEuPathDB" id="VectorBase:ASIS005178"/>
<feature type="region of interest" description="Disordered" evidence="1">
    <location>
        <begin position="244"/>
        <end position="265"/>
    </location>
</feature>
<evidence type="ECO:0000313" key="4">
    <source>
        <dbReference type="Proteomes" id="UP000030765"/>
    </source>
</evidence>
<dbReference type="EnsemblMetazoa" id="ASIC008401-RA">
    <property type="protein sequence ID" value="ASIC008401-PA"/>
    <property type="gene ID" value="ASIC008401"/>
</dbReference>
<organism evidence="2">
    <name type="scientific">Anopheles sinensis</name>
    <name type="common">Mosquito</name>
    <dbReference type="NCBI Taxonomy" id="74873"/>
    <lineage>
        <taxon>Eukaryota</taxon>
        <taxon>Metazoa</taxon>
        <taxon>Ecdysozoa</taxon>
        <taxon>Arthropoda</taxon>
        <taxon>Hexapoda</taxon>
        <taxon>Insecta</taxon>
        <taxon>Pterygota</taxon>
        <taxon>Neoptera</taxon>
        <taxon>Endopterygota</taxon>
        <taxon>Diptera</taxon>
        <taxon>Nematocera</taxon>
        <taxon>Culicoidea</taxon>
        <taxon>Culicidae</taxon>
        <taxon>Anophelinae</taxon>
        <taxon>Anopheles</taxon>
    </lineage>
</organism>
<evidence type="ECO:0000313" key="2">
    <source>
        <dbReference type="EMBL" id="KFB40868.1"/>
    </source>
</evidence>
<protein>
    <submittedName>
        <fullName evidence="2 3">Carbonate dehydratase</fullName>
    </submittedName>
</protein>
<feature type="compositionally biased region" description="Polar residues" evidence="1">
    <location>
        <begin position="180"/>
        <end position="190"/>
    </location>
</feature>
<proteinExistence type="predicted"/>
<evidence type="ECO:0000313" key="3">
    <source>
        <dbReference type="EnsemblMetazoa" id="ASIC008401-PA"/>
    </source>
</evidence>
<gene>
    <name evidence="2" type="ORF">ZHAS_00008401</name>
</gene>
<name>A0A084VSC4_ANOSI</name>
<dbReference type="EMBL" id="ATLV01015917">
    <property type="status" value="NOT_ANNOTATED_CDS"/>
    <property type="molecule type" value="Genomic_DNA"/>
</dbReference>
<sequence length="265" mass="29789">MNQVYLEQYSTLFLSRDFPTDSVFLSQFYVSVSKPPAGQMIGQLPMRHDIAFANGPSALQRRNQRSKLEIRSCCSCIKAVYCTPFDRSRSPIVQRKTKTKNRKSQAVRTAPSPTKQLDVFSLRFPRPADGSILDQHQLPPGRRQITIIIPSKHSKAKTLAVKQRLLERRKEETLARGTREWQTGGSSDPPMQTGVLGGRKPLTVRLVFPGVSFRSVSGFAAEIWSAAKRHSRFLVLRGRSQPSAAFSRKKDHSRGQPGSGLRWLS</sequence>
<reference evidence="2 4" key="1">
    <citation type="journal article" date="2014" name="BMC Genomics">
        <title>Genome sequence of Anopheles sinensis provides insight into genetics basis of mosquito competence for malaria parasites.</title>
        <authorList>
            <person name="Zhou D."/>
            <person name="Zhang D."/>
            <person name="Ding G."/>
            <person name="Shi L."/>
            <person name="Hou Q."/>
            <person name="Ye Y."/>
            <person name="Xu Y."/>
            <person name="Zhou H."/>
            <person name="Xiong C."/>
            <person name="Li S."/>
            <person name="Yu J."/>
            <person name="Hong S."/>
            <person name="Yu X."/>
            <person name="Zou P."/>
            <person name="Chen C."/>
            <person name="Chang X."/>
            <person name="Wang W."/>
            <person name="Lv Y."/>
            <person name="Sun Y."/>
            <person name="Ma L."/>
            <person name="Shen B."/>
            <person name="Zhu C."/>
        </authorList>
    </citation>
    <scope>NUCLEOTIDE SEQUENCE [LARGE SCALE GENOMIC DNA]</scope>
</reference>
<keyword evidence="4" id="KW-1185">Reference proteome</keyword>
<dbReference type="AlphaFoldDB" id="A0A084VSC4"/>
<dbReference type="VEuPathDB" id="VectorBase:ASIC008401"/>
<dbReference type="EMBL" id="KE525044">
    <property type="protein sequence ID" value="KFB40868.1"/>
    <property type="molecule type" value="Genomic_DNA"/>
</dbReference>
<dbReference type="Proteomes" id="UP000030765">
    <property type="component" value="Unassembled WGS sequence"/>
</dbReference>
<evidence type="ECO:0000256" key="1">
    <source>
        <dbReference type="SAM" id="MobiDB-lite"/>
    </source>
</evidence>
<feature type="region of interest" description="Disordered" evidence="1">
    <location>
        <begin position="171"/>
        <end position="196"/>
    </location>
</feature>